<dbReference type="EMBL" id="CP013862">
    <property type="protein sequence ID" value="ALX47528.1"/>
    <property type="molecule type" value="Genomic_DNA"/>
</dbReference>
<proteinExistence type="inferred from homology"/>
<organism evidence="7 8">
    <name type="scientific">Lentibacillus amyloliquefaciens</name>
    <dbReference type="NCBI Taxonomy" id="1472767"/>
    <lineage>
        <taxon>Bacteria</taxon>
        <taxon>Bacillati</taxon>
        <taxon>Bacillota</taxon>
        <taxon>Bacilli</taxon>
        <taxon>Bacillales</taxon>
        <taxon>Bacillaceae</taxon>
        <taxon>Lentibacillus</taxon>
    </lineage>
</organism>
<evidence type="ECO:0000256" key="1">
    <source>
        <dbReference type="ARBA" id="ARBA00010982"/>
    </source>
</evidence>
<keyword evidence="2 4" id="KW-0808">Transferase</keyword>
<dbReference type="InterPro" id="IPR020617">
    <property type="entry name" value="Thiolase_C"/>
</dbReference>
<evidence type="ECO:0000259" key="6">
    <source>
        <dbReference type="Pfam" id="PF02803"/>
    </source>
</evidence>
<dbReference type="CDD" id="cd00751">
    <property type="entry name" value="thiolase"/>
    <property type="match status" value="1"/>
</dbReference>
<dbReference type="PANTHER" id="PTHR43853">
    <property type="entry name" value="3-KETOACYL-COA THIOLASE, PEROXISOMAL"/>
    <property type="match status" value="1"/>
</dbReference>
<feature type="domain" description="Thiolase N-terminal" evidence="5">
    <location>
        <begin position="5"/>
        <end position="252"/>
    </location>
</feature>
<dbReference type="InterPro" id="IPR016039">
    <property type="entry name" value="Thiolase-like"/>
</dbReference>
<dbReference type="AlphaFoldDB" id="A0A0U4DQB8"/>
<evidence type="ECO:0000259" key="5">
    <source>
        <dbReference type="Pfam" id="PF00108"/>
    </source>
</evidence>
<dbReference type="Proteomes" id="UP000050331">
    <property type="component" value="Chromosome"/>
</dbReference>
<dbReference type="Pfam" id="PF00108">
    <property type="entry name" value="Thiolase_N"/>
    <property type="match status" value="1"/>
</dbReference>
<dbReference type="InterPro" id="IPR050215">
    <property type="entry name" value="Thiolase-like_sf_Thiolase"/>
</dbReference>
<keyword evidence="8" id="KW-1185">Reference proteome</keyword>
<evidence type="ECO:0000256" key="4">
    <source>
        <dbReference type="RuleBase" id="RU003557"/>
    </source>
</evidence>
<dbReference type="PROSITE" id="PS00737">
    <property type="entry name" value="THIOLASE_2"/>
    <property type="match status" value="1"/>
</dbReference>
<dbReference type="NCBIfam" id="TIGR01930">
    <property type="entry name" value="AcCoA-C-Actrans"/>
    <property type="match status" value="1"/>
</dbReference>
<dbReference type="KEGG" id="lao:AOX59_02260"/>
<dbReference type="GO" id="GO:0010124">
    <property type="term" value="P:phenylacetate catabolic process"/>
    <property type="evidence" value="ECO:0007669"/>
    <property type="project" value="TreeGrafter"/>
</dbReference>
<evidence type="ECO:0000313" key="8">
    <source>
        <dbReference type="Proteomes" id="UP000050331"/>
    </source>
</evidence>
<dbReference type="SUPFAM" id="SSF53901">
    <property type="entry name" value="Thiolase-like"/>
    <property type="match status" value="2"/>
</dbReference>
<dbReference type="FunFam" id="3.40.47.10:FF:000010">
    <property type="entry name" value="Acetyl-CoA acetyltransferase (Thiolase)"/>
    <property type="match status" value="1"/>
</dbReference>
<gene>
    <name evidence="7" type="ORF">AOX59_02260</name>
</gene>
<dbReference type="PANTHER" id="PTHR43853:SF3">
    <property type="entry name" value="ACETYL-COA C-ACETYLTRANSFERASE YHFS-RELATED"/>
    <property type="match status" value="1"/>
</dbReference>
<name>A0A0U4DQB8_9BACI</name>
<dbReference type="Gene3D" id="3.40.47.10">
    <property type="match status" value="2"/>
</dbReference>
<evidence type="ECO:0000313" key="7">
    <source>
        <dbReference type="EMBL" id="ALX47528.1"/>
    </source>
</evidence>
<comment type="similarity">
    <text evidence="1 4">Belongs to the thiolase-like superfamily. Thiolase family.</text>
</comment>
<dbReference type="RefSeq" id="WP_068441250.1">
    <property type="nucleotide sequence ID" value="NZ_CP013862.1"/>
</dbReference>
<evidence type="ECO:0000256" key="3">
    <source>
        <dbReference type="ARBA" id="ARBA00023315"/>
    </source>
</evidence>
<protein>
    <submittedName>
        <fullName evidence="7">Acetyl-CoA acetyltransferase</fullName>
    </submittedName>
</protein>
<reference evidence="7 8" key="1">
    <citation type="submission" date="2016-01" db="EMBL/GenBank/DDBJ databases">
        <title>Complete genome sequence of strain Lentibacillus amyloliquefaciens LAM0015T isolated from saline sediment.</title>
        <authorList>
            <person name="Wang J.-L."/>
            <person name="He M.-X."/>
        </authorList>
    </citation>
    <scope>NUCLEOTIDE SEQUENCE [LARGE SCALE GENOMIC DNA]</scope>
    <source>
        <strain evidence="7 8">LAM0015</strain>
    </source>
</reference>
<dbReference type="InterPro" id="IPR002155">
    <property type="entry name" value="Thiolase"/>
</dbReference>
<sequence>MTECVFVTAKRTPIGKKGGVLKSLDPEKLLSPLIERIMTESGLAAESVADVIAGNVVGPGGNISRVSLLNAGLPVTVPGVTIDRQCGSGLEAIQLAARHIQSGAGEIYLAGGTESTSREPWKLARPKHMSGTPTLYERAPFTPPSYGDPDMGIAAENVAKKYQITREAQDEYAGKSHKKAINAIRRKRFSDEIVPLEVTGQLVSADECPRDHSKLENILRRMPPLFHKDGSVTAGNACPVNDGAALVLTMSSQKCKELGLVPAVRFVDAAVAGVDPALLGIGPVPAVKKLLKRQQLTIEDIDIVEFNEAFSSQVLASLKELEIPEEKVNVNGGAIALGHPYGASGAILMTRLMTEMKYGNYKRGLATLGIGGGMGLAVLVEAI</sequence>
<dbReference type="GO" id="GO:0006635">
    <property type="term" value="P:fatty acid beta-oxidation"/>
    <property type="evidence" value="ECO:0007669"/>
    <property type="project" value="TreeGrafter"/>
</dbReference>
<dbReference type="InterPro" id="IPR020616">
    <property type="entry name" value="Thiolase_N"/>
</dbReference>
<accession>A0A0U4DQB8</accession>
<dbReference type="OrthoDB" id="9764892at2"/>
<evidence type="ECO:0000256" key="2">
    <source>
        <dbReference type="ARBA" id="ARBA00022679"/>
    </source>
</evidence>
<feature type="domain" description="Thiolase C-terminal" evidence="6">
    <location>
        <begin position="262"/>
        <end position="381"/>
    </location>
</feature>
<dbReference type="GO" id="GO:0003988">
    <property type="term" value="F:acetyl-CoA C-acyltransferase activity"/>
    <property type="evidence" value="ECO:0007669"/>
    <property type="project" value="UniProtKB-ARBA"/>
</dbReference>
<dbReference type="Pfam" id="PF02803">
    <property type="entry name" value="Thiolase_C"/>
    <property type="match status" value="1"/>
</dbReference>
<dbReference type="GO" id="GO:0005737">
    <property type="term" value="C:cytoplasm"/>
    <property type="evidence" value="ECO:0007669"/>
    <property type="project" value="UniProtKB-ARBA"/>
</dbReference>
<dbReference type="PIRSF" id="PIRSF000429">
    <property type="entry name" value="Ac-CoA_Ac_transf"/>
    <property type="match status" value="1"/>
</dbReference>
<keyword evidence="3 4" id="KW-0012">Acyltransferase</keyword>
<dbReference type="InterPro" id="IPR020613">
    <property type="entry name" value="Thiolase_CS"/>
</dbReference>
<dbReference type="STRING" id="1472767.AOX59_02260"/>